<sequence>MVEKADMYDPWQMSAVAFSSNDHEGDIFRAETIENVMPLDRQKGILEKKTAPPVLQHVLFGQPESIERADDNRELNPPMLTYAVLDANKVANLRDMLETSGLEHRCLFTGNAYDELKDGAPWIVRLEEGNRFTRNLFTGSDTPWHLWDSEPGIYIRSRATLDDLWRHLRKFTRIQDETGNWFYQRFWEPHALMVYAESQTSPFTGAKIHNVIALQGGDARIVFPGSTSTKPPKPVLTVRDRQLHARNGTRKYAVNLARKFFATAPGQVRRLGLSSSGPMATSIIYMGNALARFEITRSADVARICACGLFHGMHVLRDPRNIQLVNSTLGQGKNAPPVRALHFEQDLRSSSRHALLISDAGLKRACDDLEALESDGILPTVPYDHAGIISSKVQVSFWAACNMGWHQAGFSPDESSLRKTAHMRLSLLWTPYFLQDPMHIGLKELFLQSKKNEITKLIHELRQRLNEG</sequence>
<dbReference type="EMBL" id="QOKZ01000002">
    <property type="protein sequence ID" value="RMC36035.1"/>
    <property type="molecule type" value="Genomic_DNA"/>
</dbReference>
<feature type="domain" description="DUF4123" evidence="1">
    <location>
        <begin position="82"/>
        <end position="198"/>
    </location>
</feature>
<accession>A0A3M0MF74</accession>
<dbReference type="OrthoDB" id="6431152at2"/>
<organism evidence="2 3">
    <name type="scientific">Paracoccus alkanivorans</name>
    <dbReference type="NCBI Taxonomy" id="2116655"/>
    <lineage>
        <taxon>Bacteria</taxon>
        <taxon>Pseudomonadati</taxon>
        <taxon>Pseudomonadota</taxon>
        <taxon>Alphaproteobacteria</taxon>
        <taxon>Rhodobacterales</taxon>
        <taxon>Paracoccaceae</taxon>
        <taxon>Paracoccus</taxon>
    </lineage>
</organism>
<name>A0A3M0MF74_9RHOB</name>
<protein>
    <submittedName>
        <fullName evidence="2">DUF4123 domain-containing protein</fullName>
    </submittedName>
</protein>
<dbReference type="InterPro" id="IPR025391">
    <property type="entry name" value="DUF4123"/>
</dbReference>
<dbReference type="Pfam" id="PF13503">
    <property type="entry name" value="DUF4123"/>
    <property type="match status" value="1"/>
</dbReference>
<reference evidence="2 3" key="1">
    <citation type="submission" date="2018-07" db="EMBL/GenBank/DDBJ databases">
        <authorList>
            <person name="Zhang Y."/>
            <person name="Wang L."/>
            <person name="Ma S."/>
        </authorList>
    </citation>
    <scope>NUCLEOTIDE SEQUENCE [LARGE SCALE GENOMIC DNA]</scope>
    <source>
        <strain evidence="2 3">4-2</strain>
    </source>
</reference>
<dbReference type="RefSeq" id="WP_122111196.1">
    <property type="nucleotide sequence ID" value="NZ_QOKZ01000002.1"/>
</dbReference>
<gene>
    <name evidence="2" type="ORF">C9E81_04780</name>
</gene>
<evidence type="ECO:0000313" key="3">
    <source>
        <dbReference type="Proteomes" id="UP000273516"/>
    </source>
</evidence>
<evidence type="ECO:0000313" key="2">
    <source>
        <dbReference type="EMBL" id="RMC36035.1"/>
    </source>
</evidence>
<keyword evidence="3" id="KW-1185">Reference proteome</keyword>
<dbReference type="AlphaFoldDB" id="A0A3M0MF74"/>
<proteinExistence type="predicted"/>
<dbReference type="Proteomes" id="UP000273516">
    <property type="component" value="Unassembled WGS sequence"/>
</dbReference>
<comment type="caution">
    <text evidence="2">The sequence shown here is derived from an EMBL/GenBank/DDBJ whole genome shotgun (WGS) entry which is preliminary data.</text>
</comment>
<evidence type="ECO:0000259" key="1">
    <source>
        <dbReference type="Pfam" id="PF13503"/>
    </source>
</evidence>